<evidence type="ECO:0000313" key="7">
    <source>
        <dbReference type="EMBL" id="MBI2876093.1"/>
    </source>
</evidence>
<evidence type="ECO:0000259" key="6">
    <source>
        <dbReference type="PROSITE" id="PS51918"/>
    </source>
</evidence>
<dbReference type="InterPro" id="IPR051198">
    <property type="entry name" value="BchE-like"/>
</dbReference>
<evidence type="ECO:0000256" key="5">
    <source>
        <dbReference type="ARBA" id="ARBA00023014"/>
    </source>
</evidence>
<comment type="cofactor">
    <cofactor evidence="1">
        <name>[4Fe-4S] cluster</name>
        <dbReference type="ChEBI" id="CHEBI:49883"/>
    </cofactor>
</comment>
<dbReference type="Proteomes" id="UP000769766">
    <property type="component" value="Unassembled WGS sequence"/>
</dbReference>
<dbReference type="SFLD" id="SFLDG01082">
    <property type="entry name" value="B12-binding_domain_containing"/>
    <property type="match status" value="1"/>
</dbReference>
<keyword evidence="2" id="KW-0949">S-adenosyl-L-methionine</keyword>
<dbReference type="InterPro" id="IPR013785">
    <property type="entry name" value="Aldolase_TIM"/>
</dbReference>
<comment type="caution">
    <text evidence="7">The sequence shown here is derived from an EMBL/GenBank/DDBJ whole genome shotgun (WGS) entry which is preliminary data.</text>
</comment>
<dbReference type="AlphaFoldDB" id="A0A932CMG6"/>
<dbReference type="InterPro" id="IPR058240">
    <property type="entry name" value="rSAM_sf"/>
</dbReference>
<dbReference type="GO" id="GO:0003824">
    <property type="term" value="F:catalytic activity"/>
    <property type="evidence" value="ECO:0007669"/>
    <property type="project" value="InterPro"/>
</dbReference>
<feature type="domain" description="Radical SAM core" evidence="6">
    <location>
        <begin position="181"/>
        <end position="403"/>
    </location>
</feature>
<dbReference type="Pfam" id="PF04055">
    <property type="entry name" value="Radical_SAM"/>
    <property type="match status" value="1"/>
</dbReference>
<dbReference type="PANTHER" id="PTHR43409:SF7">
    <property type="entry name" value="BLL1977 PROTEIN"/>
    <property type="match status" value="1"/>
</dbReference>
<proteinExistence type="predicted"/>
<dbReference type="PROSITE" id="PS51918">
    <property type="entry name" value="RADICAL_SAM"/>
    <property type="match status" value="1"/>
</dbReference>
<dbReference type="GO" id="GO:0046872">
    <property type="term" value="F:metal ion binding"/>
    <property type="evidence" value="ECO:0007669"/>
    <property type="project" value="UniProtKB-KW"/>
</dbReference>
<evidence type="ECO:0000256" key="3">
    <source>
        <dbReference type="ARBA" id="ARBA00022723"/>
    </source>
</evidence>
<dbReference type="SMART" id="SM00729">
    <property type="entry name" value="Elp3"/>
    <property type="match status" value="1"/>
</dbReference>
<gene>
    <name evidence="7" type="ORF">HYY20_04360</name>
</gene>
<dbReference type="InterPro" id="IPR006638">
    <property type="entry name" value="Elp3/MiaA/NifB-like_rSAM"/>
</dbReference>
<dbReference type="InterPro" id="IPR007197">
    <property type="entry name" value="rSAM"/>
</dbReference>
<accession>A0A932CMG6</accession>
<evidence type="ECO:0000256" key="1">
    <source>
        <dbReference type="ARBA" id="ARBA00001966"/>
    </source>
</evidence>
<keyword evidence="3" id="KW-0479">Metal-binding</keyword>
<protein>
    <submittedName>
        <fullName evidence="7">Radical SAM protein</fullName>
    </submittedName>
</protein>
<dbReference type="GO" id="GO:0005829">
    <property type="term" value="C:cytosol"/>
    <property type="evidence" value="ECO:0007669"/>
    <property type="project" value="TreeGrafter"/>
</dbReference>
<evidence type="ECO:0000256" key="4">
    <source>
        <dbReference type="ARBA" id="ARBA00023004"/>
    </source>
</evidence>
<dbReference type="PANTHER" id="PTHR43409">
    <property type="entry name" value="ANAEROBIC MAGNESIUM-PROTOPORPHYRIN IX MONOMETHYL ESTER CYCLASE-RELATED"/>
    <property type="match status" value="1"/>
</dbReference>
<name>A0A932CMG6_UNCTE</name>
<keyword evidence="5" id="KW-0411">Iron-sulfur</keyword>
<evidence type="ECO:0000256" key="2">
    <source>
        <dbReference type="ARBA" id="ARBA00022691"/>
    </source>
</evidence>
<keyword evidence="4" id="KW-0408">Iron</keyword>
<dbReference type="GO" id="GO:0051536">
    <property type="term" value="F:iron-sulfur cluster binding"/>
    <property type="evidence" value="ECO:0007669"/>
    <property type="project" value="UniProtKB-KW"/>
</dbReference>
<dbReference type="Gene3D" id="3.20.20.70">
    <property type="entry name" value="Aldolase class I"/>
    <property type="match status" value="1"/>
</dbReference>
<evidence type="ECO:0000313" key="8">
    <source>
        <dbReference type="Proteomes" id="UP000769766"/>
    </source>
</evidence>
<organism evidence="7 8">
    <name type="scientific">Tectimicrobiota bacterium</name>
    <dbReference type="NCBI Taxonomy" id="2528274"/>
    <lineage>
        <taxon>Bacteria</taxon>
        <taxon>Pseudomonadati</taxon>
        <taxon>Nitrospinota/Tectimicrobiota group</taxon>
        <taxon>Candidatus Tectimicrobiota</taxon>
    </lineage>
</organism>
<reference evidence="7" key="1">
    <citation type="submission" date="2020-07" db="EMBL/GenBank/DDBJ databases">
        <title>Huge and variable diversity of episymbiotic CPR bacteria and DPANN archaea in groundwater ecosystems.</title>
        <authorList>
            <person name="He C.Y."/>
            <person name="Keren R."/>
            <person name="Whittaker M."/>
            <person name="Farag I.F."/>
            <person name="Doudna J."/>
            <person name="Cate J.H.D."/>
            <person name="Banfield J.F."/>
        </authorList>
    </citation>
    <scope>NUCLEOTIDE SEQUENCE</scope>
    <source>
        <strain evidence="7">NC_groundwater_672_Ag_B-0.1um_62_36</strain>
    </source>
</reference>
<dbReference type="EMBL" id="JACPRF010000136">
    <property type="protein sequence ID" value="MBI2876093.1"/>
    <property type="molecule type" value="Genomic_DNA"/>
</dbReference>
<dbReference type="SFLD" id="SFLDS00029">
    <property type="entry name" value="Radical_SAM"/>
    <property type="match status" value="1"/>
</dbReference>
<dbReference type="SUPFAM" id="SSF102114">
    <property type="entry name" value="Radical SAM enzymes"/>
    <property type="match status" value="1"/>
</dbReference>
<sequence>MEKPRFLISSPVTPFPLQPWNDPATDIARQRFTKNQDIFTMVAHWHLFAGHLIAQNVSAPTVFLEHPTMKNWEDEVRKGYDYVGITALTPNMEDCLEMFRIVRRLSPQSQTVFGSFAAFSFDNYYPEDSEERKLVDHIVYGPEGINFFRKLAGDPPLTPGESVREHFWPLCGSALPWLDKHPGRQMGTMVASYGCPNGCDFCTTTAQYQQQRFRVLTPAQLVEELRLIRRRWPEVESVTVLDEDHEPAYFQEYARLIENDPDFRLDEFELFFVSSISSLAAWENLDDIARCGITSTFIGMESKFAPAEGYQKRAGDAERIVEELHRRGIATTFGFILGFDFHDRSNVLDDIWWMVNLEPTMAQVTRVTPYPGTPIYERLQEEGRIKPFDWETVSFYGGGHVPKNFTVHELMSLITTADKLLYETWGPSIMRQLKLDLKAYEYFKGHPDPRLREQRARLHKKKAMKLYPMIRTCEQFAPNGAVRKQIKDLETRWSCNFGEPSTAQKIQSQFVLAKAAKEKVRNFFNDRNRDVKIEPAKKYIYSGNRNHYDNGEVPYRVIYLNQDRHYEWDRTAQRAQELLFQRVTSLANAFDQLRGRQLDPDMPRAAGGIRVL</sequence>